<evidence type="ECO:0000256" key="2">
    <source>
        <dbReference type="ARBA" id="ARBA00022448"/>
    </source>
</evidence>
<comment type="function">
    <text evidence="8">F(1)F(0) ATP synthase produces ATP from ADP in the presence of a proton or sodium gradient. F-type ATPases consist of two structural domains, F(1) containing the extramembraneous catalytic core and F(0) containing the membrane proton channel, linked together by a central stalk and a peripheral stalk. During catalysis, ATP synthesis in the catalytic domain of F(1) is coupled via a rotary mechanism of the central stalk subunits to proton translocation.</text>
</comment>
<dbReference type="InterPro" id="IPR026015">
    <property type="entry name" value="ATP_synth_OSCP/delta_N_sf"/>
</dbReference>
<dbReference type="NCBIfam" id="TIGR01145">
    <property type="entry name" value="ATP_synt_delta"/>
    <property type="match status" value="1"/>
</dbReference>
<gene>
    <name evidence="8" type="primary">atpH</name>
    <name evidence="9" type="ORF">DKZ56_04920</name>
</gene>
<dbReference type="PRINTS" id="PR00125">
    <property type="entry name" value="ATPASEDELTA"/>
</dbReference>
<keyword evidence="8" id="KW-1003">Cell membrane</keyword>
<name>A0A4P6UTR6_9BACL</name>
<dbReference type="SUPFAM" id="SSF47928">
    <property type="entry name" value="N-terminal domain of the delta subunit of the F1F0-ATP synthase"/>
    <property type="match status" value="1"/>
</dbReference>
<dbReference type="EMBL" id="CP036528">
    <property type="protein sequence ID" value="QBK25258.1"/>
    <property type="molecule type" value="Genomic_DNA"/>
</dbReference>
<dbReference type="InterPro" id="IPR020781">
    <property type="entry name" value="ATPase_OSCP/d_CS"/>
</dbReference>
<dbReference type="GO" id="GO:0046933">
    <property type="term" value="F:proton-transporting ATP synthase activity, rotational mechanism"/>
    <property type="evidence" value="ECO:0007669"/>
    <property type="project" value="UniProtKB-UniRule"/>
</dbReference>
<evidence type="ECO:0000256" key="7">
    <source>
        <dbReference type="ARBA" id="ARBA00023310"/>
    </source>
</evidence>
<keyword evidence="10" id="KW-1185">Reference proteome</keyword>
<evidence type="ECO:0000256" key="6">
    <source>
        <dbReference type="ARBA" id="ARBA00023196"/>
    </source>
</evidence>
<dbReference type="Proteomes" id="UP000291151">
    <property type="component" value="Chromosome"/>
</dbReference>
<dbReference type="Gene3D" id="1.10.520.20">
    <property type="entry name" value="N-terminal domain of the delta subunit of the F1F0-ATP synthase"/>
    <property type="match status" value="1"/>
</dbReference>
<accession>A0A4P6UTR6</accession>
<comment type="similarity">
    <text evidence="8">Belongs to the ATPase delta chain family.</text>
</comment>
<keyword evidence="5 8" id="KW-0472">Membrane</keyword>
<keyword evidence="3 8" id="KW-0375">Hydrogen ion transport</keyword>
<evidence type="ECO:0000313" key="9">
    <source>
        <dbReference type="EMBL" id="QBK25258.1"/>
    </source>
</evidence>
<keyword evidence="4 8" id="KW-0406">Ion transport</keyword>
<dbReference type="HAMAP" id="MF_01416">
    <property type="entry name" value="ATP_synth_delta_bact"/>
    <property type="match status" value="1"/>
</dbReference>
<dbReference type="AlphaFoldDB" id="A0A4P6UTR6"/>
<dbReference type="PANTHER" id="PTHR11910">
    <property type="entry name" value="ATP SYNTHASE DELTA CHAIN"/>
    <property type="match status" value="1"/>
</dbReference>
<evidence type="ECO:0000256" key="3">
    <source>
        <dbReference type="ARBA" id="ARBA00022781"/>
    </source>
</evidence>
<comment type="subcellular location">
    <subcellularLocation>
        <location evidence="8">Cell membrane</location>
        <topology evidence="8">Peripheral membrane protein</topology>
    </subcellularLocation>
    <subcellularLocation>
        <location evidence="1">Membrane</location>
    </subcellularLocation>
</comment>
<comment type="function">
    <text evidence="8">This protein is part of the stalk that links CF(0) to CF(1). It either transmits conformational changes from CF(0) to CF(1) or is implicated in proton conduction.</text>
</comment>
<keyword evidence="2 8" id="KW-0813">Transport</keyword>
<evidence type="ECO:0000256" key="4">
    <source>
        <dbReference type="ARBA" id="ARBA00023065"/>
    </source>
</evidence>
<dbReference type="GO" id="GO:0045259">
    <property type="term" value="C:proton-transporting ATP synthase complex"/>
    <property type="evidence" value="ECO:0007669"/>
    <property type="project" value="UniProtKB-KW"/>
</dbReference>
<protein>
    <recommendedName>
        <fullName evidence="8">ATP synthase subunit delta</fullName>
    </recommendedName>
    <alternativeName>
        <fullName evidence="8">ATP synthase F(1) sector subunit delta</fullName>
    </alternativeName>
    <alternativeName>
        <fullName evidence="8">F-type ATPase subunit delta</fullName>
        <shortName evidence="8">F-ATPase subunit delta</shortName>
    </alternativeName>
</protein>
<evidence type="ECO:0000256" key="8">
    <source>
        <dbReference type="HAMAP-Rule" id="MF_01416"/>
    </source>
</evidence>
<dbReference type="NCBIfam" id="NF004403">
    <property type="entry name" value="PRK05758.2-4"/>
    <property type="match status" value="1"/>
</dbReference>
<sequence length="180" mass="20184">MSNYSVAKRYAEALFAVAQEQNIVNQVNQELQEIAQVIKENRDFLALLTNPKFSSEKKKEMVSELFKEANPILLNTLKLLVDKKRMNELKHIAEAFKALAADAQGTAEATVYSTRELTEEEKKDISTSFAKLVDKETLNITNVIEPSVIGGVRVQIGNIIFDNTVASKLESLRRTLVVNN</sequence>
<dbReference type="GO" id="GO:0005886">
    <property type="term" value="C:plasma membrane"/>
    <property type="evidence" value="ECO:0007669"/>
    <property type="project" value="UniProtKB-SubCell"/>
</dbReference>
<proteinExistence type="inferred from homology"/>
<dbReference type="Pfam" id="PF00213">
    <property type="entry name" value="OSCP"/>
    <property type="match status" value="1"/>
</dbReference>
<dbReference type="PROSITE" id="PS00389">
    <property type="entry name" value="ATPASE_DELTA"/>
    <property type="match status" value="1"/>
</dbReference>
<dbReference type="KEGG" id="uth:DKZ56_04920"/>
<reference evidence="9 10" key="1">
    <citation type="submission" date="2019-02" db="EMBL/GenBank/DDBJ databases">
        <title>Ureibacillus thermophilus.</title>
        <authorList>
            <person name="Sunny J.S."/>
            <person name="Natarajan A."/>
            <person name="Saleena L.M."/>
        </authorList>
    </citation>
    <scope>NUCLEOTIDE SEQUENCE [LARGE SCALE GENOMIC DNA]</scope>
    <source>
        <strain evidence="9 10">LM102</strain>
    </source>
</reference>
<dbReference type="RefSeq" id="WP_208651647.1">
    <property type="nucleotide sequence ID" value="NZ_CP036528.1"/>
</dbReference>
<dbReference type="InterPro" id="IPR000711">
    <property type="entry name" value="ATPase_OSCP/dsu"/>
</dbReference>
<keyword evidence="6 8" id="KW-0139">CF(1)</keyword>
<evidence type="ECO:0000313" key="10">
    <source>
        <dbReference type="Proteomes" id="UP000291151"/>
    </source>
</evidence>
<keyword evidence="7 8" id="KW-0066">ATP synthesis</keyword>
<evidence type="ECO:0000256" key="5">
    <source>
        <dbReference type="ARBA" id="ARBA00023136"/>
    </source>
</evidence>
<organism evidence="9 10">
    <name type="scientific">Ureibacillus thermophilus</name>
    <dbReference type="NCBI Taxonomy" id="367743"/>
    <lineage>
        <taxon>Bacteria</taxon>
        <taxon>Bacillati</taxon>
        <taxon>Bacillota</taxon>
        <taxon>Bacilli</taxon>
        <taxon>Bacillales</taxon>
        <taxon>Caryophanaceae</taxon>
        <taxon>Ureibacillus</taxon>
    </lineage>
</organism>
<evidence type="ECO:0000256" key="1">
    <source>
        <dbReference type="ARBA" id="ARBA00004370"/>
    </source>
</evidence>